<protein>
    <submittedName>
        <fullName evidence="1">Uncharacterized protein</fullName>
    </submittedName>
</protein>
<proteinExistence type="predicted"/>
<gene>
    <name evidence="1" type="ORF">XENOCAPTIV_017365</name>
</gene>
<evidence type="ECO:0000313" key="2">
    <source>
        <dbReference type="Proteomes" id="UP001434883"/>
    </source>
</evidence>
<comment type="caution">
    <text evidence="1">The sequence shown here is derived from an EMBL/GenBank/DDBJ whole genome shotgun (WGS) entry which is preliminary data.</text>
</comment>
<name>A0ABV0RTM1_9TELE</name>
<accession>A0ABV0RTM1</accession>
<dbReference type="EMBL" id="JAHRIN010058852">
    <property type="protein sequence ID" value="MEQ2211256.1"/>
    <property type="molecule type" value="Genomic_DNA"/>
</dbReference>
<reference evidence="1 2" key="1">
    <citation type="submission" date="2021-06" db="EMBL/GenBank/DDBJ databases">
        <authorList>
            <person name="Palmer J.M."/>
        </authorList>
    </citation>
    <scope>NUCLEOTIDE SEQUENCE [LARGE SCALE GENOMIC DNA]</scope>
    <source>
        <strain evidence="1 2">XC_2019</strain>
        <tissue evidence="1">Muscle</tissue>
    </source>
</reference>
<organism evidence="1 2">
    <name type="scientific">Xenoophorus captivus</name>
    <dbReference type="NCBI Taxonomy" id="1517983"/>
    <lineage>
        <taxon>Eukaryota</taxon>
        <taxon>Metazoa</taxon>
        <taxon>Chordata</taxon>
        <taxon>Craniata</taxon>
        <taxon>Vertebrata</taxon>
        <taxon>Euteleostomi</taxon>
        <taxon>Actinopterygii</taxon>
        <taxon>Neopterygii</taxon>
        <taxon>Teleostei</taxon>
        <taxon>Neoteleostei</taxon>
        <taxon>Acanthomorphata</taxon>
        <taxon>Ovalentaria</taxon>
        <taxon>Atherinomorphae</taxon>
        <taxon>Cyprinodontiformes</taxon>
        <taxon>Goodeidae</taxon>
        <taxon>Xenoophorus</taxon>
    </lineage>
</organism>
<sequence length="97" mass="10507">MSEPEKKHALTEMRTCSANIDFFGTLTNDMFKAATQELVCQLVVHNSFNQIRAASVTPALVSDSSGAVLSVSLAKSEKRVSSVCTANPQSVECYQCF</sequence>
<dbReference type="Proteomes" id="UP001434883">
    <property type="component" value="Unassembled WGS sequence"/>
</dbReference>
<keyword evidence="2" id="KW-1185">Reference proteome</keyword>
<evidence type="ECO:0000313" key="1">
    <source>
        <dbReference type="EMBL" id="MEQ2211256.1"/>
    </source>
</evidence>